<accession>A0A6L2MTE2</accession>
<proteinExistence type="predicted"/>
<keyword evidence="2" id="KW-0808">Transferase</keyword>
<dbReference type="PROSITE" id="PS50878">
    <property type="entry name" value="RT_POL"/>
    <property type="match status" value="1"/>
</dbReference>
<dbReference type="EMBL" id="BKCJ010007106">
    <property type="protein sequence ID" value="GEU75564.1"/>
    <property type="molecule type" value="Genomic_DNA"/>
</dbReference>
<name>A0A6L2MTE2_TANCI</name>
<protein>
    <submittedName>
        <fullName evidence="2">RNA-directed DNA polymerase, eukaryota, reverse transcriptase zinc-binding domain protein</fullName>
    </submittedName>
</protein>
<dbReference type="InterPro" id="IPR043502">
    <property type="entry name" value="DNA/RNA_pol_sf"/>
</dbReference>
<dbReference type="PANTHER" id="PTHR33116:SF78">
    <property type="entry name" value="OS12G0587133 PROTEIN"/>
    <property type="match status" value="1"/>
</dbReference>
<organism evidence="2">
    <name type="scientific">Tanacetum cinerariifolium</name>
    <name type="common">Dalmatian daisy</name>
    <name type="synonym">Chrysanthemum cinerariifolium</name>
    <dbReference type="NCBI Taxonomy" id="118510"/>
    <lineage>
        <taxon>Eukaryota</taxon>
        <taxon>Viridiplantae</taxon>
        <taxon>Streptophyta</taxon>
        <taxon>Embryophyta</taxon>
        <taxon>Tracheophyta</taxon>
        <taxon>Spermatophyta</taxon>
        <taxon>Magnoliopsida</taxon>
        <taxon>eudicotyledons</taxon>
        <taxon>Gunneridae</taxon>
        <taxon>Pentapetalae</taxon>
        <taxon>asterids</taxon>
        <taxon>campanulids</taxon>
        <taxon>Asterales</taxon>
        <taxon>Asteraceae</taxon>
        <taxon>Asteroideae</taxon>
        <taxon>Anthemideae</taxon>
        <taxon>Anthemidinae</taxon>
        <taxon>Tanacetum</taxon>
    </lineage>
</organism>
<dbReference type="GO" id="GO:0003964">
    <property type="term" value="F:RNA-directed DNA polymerase activity"/>
    <property type="evidence" value="ECO:0007669"/>
    <property type="project" value="UniProtKB-KW"/>
</dbReference>
<dbReference type="AlphaFoldDB" id="A0A6L2MTE2"/>
<dbReference type="InterPro" id="IPR000477">
    <property type="entry name" value="RT_dom"/>
</dbReference>
<keyword evidence="2" id="KW-0695">RNA-directed DNA polymerase</keyword>
<keyword evidence="2" id="KW-0548">Nucleotidyltransferase</keyword>
<evidence type="ECO:0000259" key="1">
    <source>
        <dbReference type="PROSITE" id="PS50878"/>
    </source>
</evidence>
<dbReference type="SUPFAM" id="SSF56672">
    <property type="entry name" value="DNA/RNA polymerases"/>
    <property type="match status" value="1"/>
</dbReference>
<comment type="caution">
    <text evidence="2">The sequence shown here is derived from an EMBL/GenBank/DDBJ whole genome shotgun (WGS) entry which is preliminary data.</text>
</comment>
<evidence type="ECO:0000313" key="2">
    <source>
        <dbReference type="EMBL" id="GEU75564.1"/>
    </source>
</evidence>
<reference evidence="2" key="1">
    <citation type="journal article" date="2019" name="Sci. Rep.">
        <title>Draft genome of Tanacetum cinerariifolium, the natural source of mosquito coil.</title>
        <authorList>
            <person name="Yamashiro T."/>
            <person name="Shiraishi A."/>
            <person name="Satake H."/>
            <person name="Nakayama K."/>
        </authorList>
    </citation>
    <scope>NUCLEOTIDE SEQUENCE</scope>
</reference>
<dbReference type="Pfam" id="PF00078">
    <property type="entry name" value="RVT_1"/>
    <property type="match status" value="1"/>
</dbReference>
<sequence>MSQIDANKAPGPDGYYAAFFKKLVPKIQTPLKVSDFRPIACRNVIYKCISKVLTERLKGCLDKLRCGYFKGEMGLKHGDHISPYLFTLVIEILTLIIKRNGCKKLKVTNVFFADDLLMFCHADKSSLKVLKESIDEFGKVAGLIPNYNKSTIIFGSLDDEEKKDLLEVMPFKVEKLPIRYLGVPLTSKRLRAKKCKHLLDKVESRGSSWKNKCISYAGRLMLVAYVLETIHV</sequence>
<gene>
    <name evidence="2" type="ORF">Tci_047542</name>
</gene>
<dbReference type="PANTHER" id="PTHR33116">
    <property type="entry name" value="REVERSE TRANSCRIPTASE ZINC-BINDING DOMAIN-CONTAINING PROTEIN-RELATED-RELATED"/>
    <property type="match status" value="1"/>
</dbReference>
<feature type="domain" description="Reverse transcriptase" evidence="1">
    <location>
        <begin position="1"/>
        <end position="185"/>
    </location>
</feature>